<accession>A0A2J7Z6M5</accession>
<name>A0A2J7Z6M5_STRMQ</name>
<dbReference type="Pfam" id="PF00857">
    <property type="entry name" value="Isochorismatase"/>
    <property type="match status" value="1"/>
</dbReference>
<evidence type="ECO:0000313" key="4">
    <source>
        <dbReference type="Proteomes" id="UP000236520"/>
    </source>
</evidence>
<evidence type="ECO:0000259" key="2">
    <source>
        <dbReference type="Pfam" id="PF00857"/>
    </source>
</evidence>
<proteinExistence type="predicted"/>
<comment type="caution">
    <text evidence="3">The sequence shown here is derived from an EMBL/GenBank/DDBJ whole genome shotgun (WGS) entry which is preliminary data.</text>
</comment>
<dbReference type="GO" id="GO:0016787">
    <property type="term" value="F:hydrolase activity"/>
    <property type="evidence" value="ECO:0007669"/>
    <property type="project" value="UniProtKB-KW"/>
</dbReference>
<dbReference type="InterPro" id="IPR000868">
    <property type="entry name" value="Isochorismatase-like_dom"/>
</dbReference>
<evidence type="ECO:0000256" key="1">
    <source>
        <dbReference type="ARBA" id="ARBA00022801"/>
    </source>
</evidence>
<evidence type="ECO:0000313" key="3">
    <source>
        <dbReference type="EMBL" id="PNG95931.1"/>
    </source>
</evidence>
<dbReference type="PANTHER" id="PTHR43540:SF6">
    <property type="entry name" value="ISOCHORISMATASE-LIKE DOMAIN-CONTAINING PROTEIN"/>
    <property type="match status" value="1"/>
</dbReference>
<organism evidence="3 4">
    <name type="scientific">Streptomyces malaysiensis</name>
    <dbReference type="NCBI Taxonomy" id="92644"/>
    <lineage>
        <taxon>Bacteria</taxon>
        <taxon>Bacillati</taxon>
        <taxon>Actinomycetota</taxon>
        <taxon>Actinomycetes</taxon>
        <taxon>Kitasatosporales</taxon>
        <taxon>Streptomycetaceae</taxon>
        <taxon>Streptomyces</taxon>
        <taxon>Streptomyces violaceusniger group</taxon>
    </lineage>
</organism>
<dbReference type="PANTHER" id="PTHR43540">
    <property type="entry name" value="PEROXYUREIDOACRYLATE/UREIDOACRYLATE AMIDOHYDROLASE-RELATED"/>
    <property type="match status" value="1"/>
</dbReference>
<dbReference type="Proteomes" id="UP000236520">
    <property type="component" value="Unassembled WGS sequence"/>
</dbReference>
<feature type="domain" description="Isochorismatase-like" evidence="2">
    <location>
        <begin position="11"/>
        <end position="195"/>
    </location>
</feature>
<dbReference type="RefSeq" id="WP_102933985.1">
    <property type="nucleotide sequence ID" value="NZ_LJIW01000001.1"/>
</dbReference>
<dbReference type="CDD" id="cd00431">
    <property type="entry name" value="cysteine_hydrolases"/>
    <property type="match status" value="1"/>
</dbReference>
<dbReference type="SUPFAM" id="SSF52499">
    <property type="entry name" value="Isochorismatase-like hydrolases"/>
    <property type="match status" value="1"/>
</dbReference>
<protein>
    <recommendedName>
        <fullName evidence="2">Isochorismatase-like domain-containing protein</fullName>
    </recommendedName>
</protein>
<sequence>MSRSSIDVGRTAVLVIDMQNDFVAEGAPLEFPEGRRVLPAIRKTLDAARARDMAVVYTAHVHRPGGADMGIHRDLYPPVAAGKALVDGERGARIYPELAPRPGEPVIKKHRYNSFYATDLEIVLRGLGVETVVLTGMTTECCVLGTARGALERGFRSLVISDACASCDYPDLGFGAMSADEMHRAALRVMALTSSELLGVDEFLSRLP</sequence>
<dbReference type="Gene3D" id="3.40.50.850">
    <property type="entry name" value="Isochorismatase-like"/>
    <property type="match status" value="1"/>
</dbReference>
<dbReference type="EMBL" id="LJIW01000001">
    <property type="protein sequence ID" value="PNG95931.1"/>
    <property type="molecule type" value="Genomic_DNA"/>
</dbReference>
<dbReference type="AlphaFoldDB" id="A0A2J7Z6M5"/>
<reference evidence="3 4" key="1">
    <citation type="submission" date="2015-09" db="EMBL/GenBank/DDBJ databases">
        <title>Genome sequence, genome mining and natural product profiling of a biocontrol bacterium Streptomyces malaysiensis F913.</title>
        <authorList>
            <person name="Xu Y."/>
            <person name="Wei J."/>
            <person name="Xie J."/>
            <person name="Li T."/>
            <person name="Zhou Z."/>
        </authorList>
    </citation>
    <scope>NUCLEOTIDE SEQUENCE [LARGE SCALE GENOMIC DNA]</scope>
    <source>
        <strain evidence="3 4">F913</strain>
    </source>
</reference>
<keyword evidence="4" id="KW-1185">Reference proteome</keyword>
<dbReference type="InterPro" id="IPR036380">
    <property type="entry name" value="Isochorismatase-like_sf"/>
</dbReference>
<keyword evidence="1" id="KW-0378">Hydrolase</keyword>
<gene>
    <name evidence="3" type="ORF">SMF913_11956</name>
</gene>
<dbReference type="InterPro" id="IPR050272">
    <property type="entry name" value="Isochorismatase-like_hydrls"/>
</dbReference>